<sequence length="55" mass="6389">MKEPVEDCAKCMTVLALWEDKLGSKPWPQVTRLAGRYGDIMHKFYRGYVITFHTA</sequence>
<dbReference type="Proteomes" id="UP000053989">
    <property type="component" value="Unassembled WGS sequence"/>
</dbReference>
<organism evidence="1 2">
    <name type="scientific">Scleroderma citrinum Foug A</name>
    <dbReference type="NCBI Taxonomy" id="1036808"/>
    <lineage>
        <taxon>Eukaryota</taxon>
        <taxon>Fungi</taxon>
        <taxon>Dikarya</taxon>
        <taxon>Basidiomycota</taxon>
        <taxon>Agaricomycotina</taxon>
        <taxon>Agaricomycetes</taxon>
        <taxon>Agaricomycetidae</taxon>
        <taxon>Boletales</taxon>
        <taxon>Sclerodermatineae</taxon>
        <taxon>Sclerodermataceae</taxon>
        <taxon>Scleroderma</taxon>
    </lineage>
</organism>
<reference evidence="1 2" key="1">
    <citation type="submission" date="2014-04" db="EMBL/GenBank/DDBJ databases">
        <authorList>
            <consortium name="DOE Joint Genome Institute"/>
            <person name="Kuo A."/>
            <person name="Kohler A."/>
            <person name="Nagy L.G."/>
            <person name="Floudas D."/>
            <person name="Copeland A."/>
            <person name="Barry K.W."/>
            <person name="Cichocki N."/>
            <person name="Veneault-Fourrey C."/>
            <person name="LaButti K."/>
            <person name="Lindquist E.A."/>
            <person name="Lipzen A."/>
            <person name="Lundell T."/>
            <person name="Morin E."/>
            <person name="Murat C."/>
            <person name="Sun H."/>
            <person name="Tunlid A."/>
            <person name="Henrissat B."/>
            <person name="Grigoriev I.V."/>
            <person name="Hibbett D.S."/>
            <person name="Martin F."/>
            <person name="Nordberg H.P."/>
            <person name="Cantor M.N."/>
            <person name="Hua S.X."/>
        </authorList>
    </citation>
    <scope>NUCLEOTIDE SEQUENCE [LARGE SCALE GENOMIC DNA]</scope>
    <source>
        <strain evidence="1 2">Foug A</strain>
    </source>
</reference>
<dbReference type="EMBL" id="KN822017">
    <property type="protein sequence ID" value="KIM66400.1"/>
    <property type="molecule type" value="Genomic_DNA"/>
</dbReference>
<dbReference type="AlphaFoldDB" id="A0A0C3E0R9"/>
<name>A0A0C3E0R9_9AGAM</name>
<accession>A0A0C3E0R9</accession>
<protein>
    <submittedName>
        <fullName evidence="1">Uncharacterized protein</fullName>
    </submittedName>
</protein>
<keyword evidence="2" id="KW-1185">Reference proteome</keyword>
<gene>
    <name evidence="1" type="ORF">SCLCIDRAFT_1211146</name>
</gene>
<evidence type="ECO:0000313" key="2">
    <source>
        <dbReference type="Proteomes" id="UP000053989"/>
    </source>
</evidence>
<reference evidence="2" key="2">
    <citation type="submission" date="2015-01" db="EMBL/GenBank/DDBJ databases">
        <title>Evolutionary Origins and Diversification of the Mycorrhizal Mutualists.</title>
        <authorList>
            <consortium name="DOE Joint Genome Institute"/>
            <consortium name="Mycorrhizal Genomics Consortium"/>
            <person name="Kohler A."/>
            <person name="Kuo A."/>
            <person name="Nagy L.G."/>
            <person name="Floudas D."/>
            <person name="Copeland A."/>
            <person name="Barry K.W."/>
            <person name="Cichocki N."/>
            <person name="Veneault-Fourrey C."/>
            <person name="LaButti K."/>
            <person name="Lindquist E.A."/>
            <person name="Lipzen A."/>
            <person name="Lundell T."/>
            <person name="Morin E."/>
            <person name="Murat C."/>
            <person name="Riley R."/>
            <person name="Ohm R."/>
            <person name="Sun H."/>
            <person name="Tunlid A."/>
            <person name="Henrissat B."/>
            <person name="Grigoriev I.V."/>
            <person name="Hibbett D.S."/>
            <person name="Martin F."/>
        </authorList>
    </citation>
    <scope>NUCLEOTIDE SEQUENCE [LARGE SCALE GENOMIC DNA]</scope>
    <source>
        <strain evidence="2">Foug A</strain>
    </source>
</reference>
<evidence type="ECO:0000313" key="1">
    <source>
        <dbReference type="EMBL" id="KIM66400.1"/>
    </source>
</evidence>
<dbReference type="HOGENOM" id="CLU_3033678_0_0_1"/>
<proteinExistence type="predicted"/>
<dbReference type="InParanoid" id="A0A0C3E0R9"/>